<dbReference type="InterPro" id="IPR007694">
    <property type="entry name" value="DNA_helicase_DnaB-like_C"/>
</dbReference>
<evidence type="ECO:0000256" key="8">
    <source>
        <dbReference type="ARBA" id="ARBA00023235"/>
    </source>
</evidence>
<keyword evidence="5 12" id="KW-0347">Helicase</keyword>
<dbReference type="InterPro" id="IPR027417">
    <property type="entry name" value="P-loop_NTPase"/>
</dbReference>
<reference evidence="12" key="1">
    <citation type="journal article" date="2014" name="Int. J. Syst. Evol. Microbiol.">
        <title>Complete genome sequence of Corynebacterium casei LMG S-19264T (=DSM 44701T), isolated from a smear-ripened cheese.</title>
        <authorList>
            <consortium name="US DOE Joint Genome Institute (JGI-PGF)"/>
            <person name="Walter F."/>
            <person name="Albersmeier A."/>
            <person name="Kalinowski J."/>
            <person name="Ruckert C."/>
        </authorList>
    </citation>
    <scope>NUCLEOTIDE SEQUENCE</scope>
    <source>
        <strain evidence="12">JCM 31311</strain>
    </source>
</reference>
<evidence type="ECO:0000256" key="2">
    <source>
        <dbReference type="ARBA" id="ARBA00022705"/>
    </source>
</evidence>
<evidence type="ECO:0000256" key="3">
    <source>
        <dbReference type="ARBA" id="ARBA00022741"/>
    </source>
</evidence>
<dbReference type="GO" id="GO:0043139">
    <property type="term" value="F:5'-3' DNA helicase activity"/>
    <property type="evidence" value="ECO:0007669"/>
    <property type="project" value="UniProtKB-EC"/>
</dbReference>
<dbReference type="GO" id="GO:0006260">
    <property type="term" value="P:DNA replication"/>
    <property type="evidence" value="ECO:0007669"/>
    <property type="project" value="UniProtKB-KW"/>
</dbReference>
<protein>
    <recommendedName>
        <fullName evidence="9">DNA 5'-3' helicase</fullName>
        <ecNumber evidence="9">5.6.2.3</ecNumber>
    </recommendedName>
</protein>
<dbReference type="GO" id="GO:0016787">
    <property type="term" value="F:hydrolase activity"/>
    <property type="evidence" value="ECO:0007669"/>
    <property type="project" value="UniProtKB-KW"/>
</dbReference>
<sequence>MTGPNEARLWDRTPPFDEAAEIALLGGVMTDNDQWANVSDLPPEAFYRVNHRAVWTAMRALKTAGMAIDLVNLPGELSRTQSRLGNTTALEDVGGVSFLIGLGEQVPFAFRTPEYAITVRDLYARRLALNHTLEAARAGYGIGRDPMPTAQLQDFISKVPMPTQRATSHVVTGPQADQDAIEYIRLLASGHSPAIGSGFPDLDKVFCGFHPGSLTVIGARPSMGKSSLAIGISERVATKGKFVQVLSLEMKAAQIAMRQLCHAARVPLGEALRGETNEAGLNRLQSAAQRRALNGLPNYLDQPDTTLQAVERLSSHLRQAGRLDLLVIDYLGLISVPGRDGDENDTQKLGIISRALKTLAIQLDIPVVVLHQLNRSLESRPNKRPLMSDLRQSGRIEEDADNILFVYRDDYYNKDTDQPGVAEVIVGKQRQGERNVTARLKFHSESATFQSLASETIPQLL</sequence>
<dbReference type="InterPro" id="IPR007693">
    <property type="entry name" value="DNA_helicase_DnaB-like_N"/>
</dbReference>
<dbReference type="PANTHER" id="PTHR30153">
    <property type="entry name" value="REPLICATIVE DNA HELICASE DNAB"/>
    <property type="match status" value="1"/>
</dbReference>
<dbReference type="PANTHER" id="PTHR30153:SF2">
    <property type="entry name" value="REPLICATIVE DNA HELICASE"/>
    <property type="match status" value="1"/>
</dbReference>
<accession>A0A918FCV2</accession>
<dbReference type="GO" id="GO:0005829">
    <property type="term" value="C:cytosol"/>
    <property type="evidence" value="ECO:0007669"/>
    <property type="project" value="TreeGrafter"/>
</dbReference>
<evidence type="ECO:0000259" key="11">
    <source>
        <dbReference type="PROSITE" id="PS51199"/>
    </source>
</evidence>
<dbReference type="Gene3D" id="1.10.860.10">
    <property type="entry name" value="DNAb Helicase, Chain A"/>
    <property type="match status" value="1"/>
</dbReference>
<proteinExistence type="inferred from homology"/>
<feature type="domain" description="SF4 helicase" evidence="11">
    <location>
        <begin position="188"/>
        <end position="456"/>
    </location>
</feature>
<dbReference type="Proteomes" id="UP000603865">
    <property type="component" value="Unassembled WGS sequence"/>
</dbReference>
<dbReference type="AlphaFoldDB" id="A0A918FCV2"/>
<evidence type="ECO:0000256" key="5">
    <source>
        <dbReference type="ARBA" id="ARBA00022806"/>
    </source>
</evidence>
<dbReference type="GO" id="GO:0005524">
    <property type="term" value="F:ATP binding"/>
    <property type="evidence" value="ECO:0007669"/>
    <property type="project" value="UniProtKB-KW"/>
</dbReference>
<keyword evidence="2" id="KW-0235">DNA replication</keyword>
<dbReference type="SUPFAM" id="SSF48024">
    <property type="entry name" value="N-terminal domain of DnaB helicase"/>
    <property type="match status" value="1"/>
</dbReference>
<keyword evidence="8" id="KW-0413">Isomerase</keyword>
<evidence type="ECO:0000256" key="4">
    <source>
        <dbReference type="ARBA" id="ARBA00022801"/>
    </source>
</evidence>
<organism evidence="12 13">
    <name type="scientific">Deinococcus ruber</name>
    <dbReference type="NCBI Taxonomy" id="1848197"/>
    <lineage>
        <taxon>Bacteria</taxon>
        <taxon>Thermotogati</taxon>
        <taxon>Deinococcota</taxon>
        <taxon>Deinococci</taxon>
        <taxon>Deinococcales</taxon>
        <taxon>Deinococcaceae</taxon>
        <taxon>Deinococcus</taxon>
    </lineage>
</organism>
<evidence type="ECO:0000256" key="6">
    <source>
        <dbReference type="ARBA" id="ARBA00022840"/>
    </source>
</evidence>
<dbReference type="Pfam" id="PF03796">
    <property type="entry name" value="DnaB_C"/>
    <property type="match status" value="1"/>
</dbReference>
<evidence type="ECO:0000313" key="12">
    <source>
        <dbReference type="EMBL" id="GGR31259.1"/>
    </source>
</evidence>
<dbReference type="Gene3D" id="3.40.50.300">
    <property type="entry name" value="P-loop containing nucleotide triphosphate hydrolases"/>
    <property type="match status" value="1"/>
</dbReference>
<comment type="catalytic activity">
    <reaction evidence="10">
        <text>ATP + H2O = ADP + phosphate + H(+)</text>
        <dbReference type="Rhea" id="RHEA:13065"/>
        <dbReference type="ChEBI" id="CHEBI:15377"/>
        <dbReference type="ChEBI" id="CHEBI:15378"/>
        <dbReference type="ChEBI" id="CHEBI:30616"/>
        <dbReference type="ChEBI" id="CHEBI:43474"/>
        <dbReference type="ChEBI" id="CHEBI:456216"/>
        <dbReference type="EC" id="5.6.2.3"/>
    </reaction>
</comment>
<dbReference type="PROSITE" id="PS51199">
    <property type="entry name" value="SF4_HELICASE"/>
    <property type="match status" value="1"/>
</dbReference>
<reference evidence="12" key="2">
    <citation type="submission" date="2020-09" db="EMBL/GenBank/DDBJ databases">
        <authorList>
            <person name="Sun Q."/>
            <person name="Ohkuma M."/>
        </authorList>
    </citation>
    <scope>NUCLEOTIDE SEQUENCE</scope>
    <source>
        <strain evidence="12">JCM 31311</strain>
    </source>
</reference>
<keyword evidence="4" id="KW-0378">Hydrolase</keyword>
<dbReference type="CDD" id="cd00984">
    <property type="entry name" value="DnaB_C"/>
    <property type="match status" value="1"/>
</dbReference>
<dbReference type="InterPro" id="IPR016136">
    <property type="entry name" value="DNA_helicase_N/primase_C"/>
</dbReference>
<dbReference type="Pfam" id="PF00772">
    <property type="entry name" value="DnaB"/>
    <property type="match status" value="1"/>
</dbReference>
<comment type="similarity">
    <text evidence="1">Belongs to the helicase family. DnaB subfamily.</text>
</comment>
<evidence type="ECO:0000313" key="13">
    <source>
        <dbReference type="Proteomes" id="UP000603865"/>
    </source>
</evidence>
<comment type="caution">
    <text evidence="12">The sequence shown here is derived from an EMBL/GenBank/DDBJ whole genome shotgun (WGS) entry which is preliminary data.</text>
</comment>
<keyword evidence="7" id="KW-0238">DNA-binding</keyword>
<keyword evidence="3" id="KW-0547">Nucleotide-binding</keyword>
<evidence type="ECO:0000256" key="10">
    <source>
        <dbReference type="ARBA" id="ARBA00048954"/>
    </source>
</evidence>
<keyword evidence="6" id="KW-0067">ATP-binding</keyword>
<dbReference type="EMBL" id="BMQL01000052">
    <property type="protein sequence ID" value="GGR31259.1"/>
    <property type="molecule type" value="Genomic_DNA"/>
</dbReference>
<dbReference type="RefSeq" id="WP_189092997.1">
    <property type="nucleotide sequence ID" value="NZ_BMQL01000052.1"/>
</dbReference>
<keyword evidence="13" id="KW-1185">Reference proteome</keyword>
<evidence type="ECO:0000256" key="9">
    <source>
        <dbReference type="ARBA" id="ARBA00044969"/>
    </source>
</evidence>
<gene>
    <name evidence="12" type="ORF">GCM10008957_47410</name>
</gene>
<dbReference type="EC" id="5.6.2.3" evidence="9"/>
<dbReference type="SUPFAM" id="SSF52540">
    <property type="entry name" value="P-loop containing nucleoside triphosphate hydrolases"/>
    <property type="match status" value="1"/>
</dbReference>
<dbReference type="GO" id="GO:0003677">
    <property type="term" value="F:DNA binding"/>
    <property type="evidence" value="ECO:0007669"/>
    <property type="project" value="UniProtKB-KW"/>
</dbReference>
<evidence type="ECO:0000256" key="7">
    <source>
        <dbReference type="ARBA" id="ARBA00023125"/>
    </source>
</evidence>
<evidence type="ECO:0000256" key="1">
    <source>
        <dbReference type="ARBA" id="ARBA00008428"/>
    </source>
</evidence>
<name>A0A918FCV2_9DEIO</name>
<dbReference type="InterPro" id="IPR036185">
    <property type="entry name" value="DNA_heli_DnaB-like_N_sf"/>
</dbReference>